<keyword evidence="3" id="KW-0547">Nucleotide-binding</keyword>
<dbReference type="SMART" id="SM00490">
    <property type="entry name" value="HELICc"/>
    <property type="match status" value="1"/>
</dbReference>
<dbReference type="InParanoid" id="B4MYG9"/>
<evidence type="ECO:0000256" key="4">
    <source>
        <dbReference type="ARBA" id="ARBA00022801"/>
    </source>
</evidence>
<protein>
    <submittedName>
        <fullName evidence="11">Uncharacterized protein</fullName>
        <ecNumber evidence="11">3.-.-.-</ecNumber>
    </submittedName>
</protein>
<feature type="region of interest" description="Disordered" evidence="8">
    <location>
        <begin position="1349"/>
        <end position="1396"/>
    </location>
</feature>
<dbReference type="CDD" id="cd12091">
    <property type="entry name" value="FANCM_ID"/>
    <property type="match status" value="1"/>
</dbReference>
<keyword evidence="7" id="KW-0539">Nucleus</keyword>
<feature type="region of interest" description="Disordered" evidence="8">
    <location>
        <begin position="689"/>
        <end position="708"/>
    </location>
</feature>
<evidence type="ECO:0000256" key="3">
    <source>
        <dbReference type="ARBA" id="ARBA00022741"/>
    </source>
</evidence>
<dbReference type="GO" id="GO:0043138">
    <property type="term" value="F:3'-5' DNA helicase activity"/>
    <property type="evidence" value="ECO:0007669"/>
    <property type="project" value="InterPro"/>
</dbReference>
<gene>
    <name evidence="11" type="primary">Dwil\GK22219</name>
    <name evidence="11" type="ORF">Dwil_GK22219</name>
</gene>
<organism evidence="11 12">
    <name type="scientific">Drosophila willistoni</name>
    <name type="common">Fruit fly</name>
    <dbReference type="NCBI Taxonomy" id="7260"/>
    <lineage>
        <taxon>Eukaryota</taxon>
        <taxon>Metazoa</taxon>
        <taxon>Ecdysozoa</taxon>
        <taxon>Arthropoda</taxon>
        <taxon>Hexapoda</taxon>
        <taxon>Insecta</taxon>
        <taxon>Pterygota</taxon>
        <taxon>Neoptera</taxon>
        <taxon>Endopterygota</taxon>
        <taxon>Diptera</taxon>
        <taxon>Brachycera</taxon>
        <taxon>Muscomorpha</taxon>
        <taxon>Ephydroidea</taxon>
        <taxon>Drosophilidae</taxon>
        <taxon>Drosophila</taxon>
        <taxon>Sophophora</taxon>
    </lineage>
</organism>
<dbReference type="Proteomes" id="UP000007798">
    <property type="component" value="Unassembled WGS sequence"/>
</dbReference>
<dbReference type="InterPro" id="IPR014001">
    <property type="entry name" value="Helicase_ATP-bd"/>
</dbReference>
<dbReference type="OrthoDB" id="6513042at2759"/>
<evidence type="ECO:0000259" key="9">
    <source>
        <dbReference type="PROSITE" id="PS51192"/>
    </source>
</evidence>
<dbReference type="PANTHER" id="PTHR14025">
    <property type="entry name" value="FANCONI ANEMIA GROUP M FANCM FAMILY MEMBER"/>
    <property type="match status" value="1"/>
</dbReference>
<dbReference type="GO" id="GO:0005524">
    <property type="term" value="F:ATP binding"/>
    <property type="evidence" value="ECO:0007669"/>
    <property type="project" value="UniProtKB-KW"/>
</dbReference>
<keyword evidence="6" id="KW-0067">ATP-binding</keyword>
<dbReference type="InterPro" id="IPR001650">
    <property type="entry name" value="Helicase_C-like"/>
</dbReference>
<dbReference type="GO" id="GO:0009378">
    <property type="term" value="F:four-way junction helicase activity"/>
    <property type="evidence" value="ECO:0007669"/>
    <property type="project" value="TreeGrafter"/>
</dbReference>
<dbReference type="Gene3D" id="1.20.1320.20">
    <property type="entry name" value="hef helicase domain"/>
    <property type="match status" value="1"/>
</dbReference>
<evidence type="ECO:0000256" key="7">
    <source>
        <dbReference type="ARBA" id="ARBA00023242"/>
    </source>
</evidence>
<evidence type="ECO:0000259" key="10">
    <source>
        <dbReference type="PROSITE" id="PS51194"/>
    </source>
</evidence>
<evidence type="ECO:0000256" key="6">
    <source>
        <dbReference type="ARBA" id="ARBA00022840"/>
    </source>
</evidence>
<dbReference type="FunFam" id="3.40.50.300:FF:000861">
    <property type="entry name" value="Fanconi anemia, complementation group M"/>
    <property type="match status" value="1"/>
</dbReference>
<dbReference type="CDD" id="cd18033">
    <property type="entry name" value="DEXDc_FANCM"/>
    <property type="match status" value="1"/>
</dbReference>
<dbReference type="FunCoup" id="B4MYG9">
    <property type="interactions" value="543"/>
</dbReference>
<dbReference type="GO" id="GO:0036297">
    <property type="term" value="P:interstrand cross-link repair"/>
    <property type="evidence" value="ECO:0007669"/>
    <property type="project" value="TreeGrafter"/>
</dbReference>
<dbReference type="GO" id="GO:0000400">
    <property type="term" value="F:four-way junction DNA binding"/>
    <property type="evidence" value="ECO:0007669"/>
    <property type="project" value="TreeGrafter"/>
</dbReference>
<dbReference type="SUPFAM" id="SSF52540">
    <property type="entry name" value="P-loop containing nucleoside triphosphate hydrolases"/>
    <property type="match status" value="1"/>
</dbReference>
<feature type="compositionally biased region" description="Polar residues" evidence="8">
    <location>
        <begin position="1124"/>
        <end position="1133"/>
    </location>
</feature>
<dbReference type="PROSITE" id="PS51194">
    <property type="entry name" value="HELICASE_CTER"/>
    <property type="match status" value="1"/>
</dbReference>
<dbReference type="KEGG" id="dwi:6643313"/>
<dbReference type="InterPro" id="IPR039686">
    <property type="entry name" value="FANCM/Mph1-like_ID"/>
</dbReference>
<comment type="subcellular location">
    <subcellularLocation>
        <location evidence="1">Nucleus</location>
    </subcellularLocation>
</comment>
<dbReference type="FunFam" id="3.40.50.300:FF:002583">
    <property type="entry name" value="ATP-dependent DNA helicase fml1"/>
    <property type="match status" value="1"/>
</dbReference>
<evidence type="ECO:0000256" key="1">
    <source>
        <dbReference type="ARBA" id="ARBA00004123"/>
    </source>
</evidence>
<dbReference type="GO" id="GO:0045003">
    <property type="term" value="P:double-strand break repair via synthesis-dependent strand annealing"/>
    <property type="evidence" value="ECO:0007669"/>
    <property type="project" value="TreeGrafter"/>
</dbReference>
<feature type="domain" description="Helicase ATP-binding" evidence="9">
    <location>
        <begin position="72"/>
        <end position="245"/>
    </location>
</feature>
<dbReference type="HOGENOM" id="CLU_261996_0_0_1"/>
<accession>B4MYG9</accession>
<feature type="region of interest" description="Disordered" evidence="8">
    <location>
        <begin position="18"/>
        <end position="43"/>
    </location>
</feature>
<dbReference type="GO" id="GO:0016787">
    <property type="term" value="F:hydrolase activity"/>
    <property type="evidence" value="ECO:0007669"/>
    <property type="project" value="UniProtKB-KW"/>
</dbReference>
<feature type="region of interest" description="Disordered" evidence="8">
    <location>
        <begin position="610"/>
        <end position="633"/>
    </location>
</feature>
<evidence type="ECO:0000313" key="11">
    <source>
        <dbReference type="EMBL" id="EDW77158.2"/>
    </source>
</evidence>
<dbReference type="STRING" id="7260.B4MYG9"/>
<dbReference type="eggNOG" id="KOG0354">
    <property type="taxonomic scope" value="Eukaryota"/>
</dbReference>
<keyword evidence="12" id="KW-1185">Reference proteome</keyword>
<dbReference type="Pfam" id="PF00270">
    <property type="entry name" value="DEAD"/>
    <property type="match status" value="1"/>
</dbReference>
<dbReference type="PROSITE" id="PS51192">
    <property type="entry name" value="HELICASE_ATP_BIND_1"/>
    <property type="match status" value="1"/>
</dbReference>
<feature type="region of interest" description="Disordered" evidence="8">
    <location>
        <begin position="1190"/>
        <end position="1224"/>
    </location>
</feature>
<feature type="domain" description="Helicase C-terminal" evidence="10">
    <location>
        <begin position="427"/>
        <end position="590"/>
    </location>
</feature>
<comment type="similarity">
    <text evidence="2">Belongs to the DEAD box helicase family. DEAH subfamily. FANCM sub-subfamily.</text>
</comment>
<dbReference type="PANTHER" id="PTHR14025:SF20">
    <property type="entry name" value="FANCONI ANEMIA GROUP M PROTEIN"/>
    <property type="match status" value="1"/>
</dbReference>
<dbReference type="Pfam" id="PF00271">
    <property type="entry name" value="Helicase_C"/>
    <property type="match status" value="1"/>
</dbReference>
<dbReference type="InterPro" id="IPR044749">
    <property type="entry name" value="FANCM_DEXDc"/>
</dbReference>
<evidence type="ECO:0000313" key="12">
    <source>
        <dbReference type="Proteomes" id="UP000007798"/>
    </source>
</evidence>
<dbReference type="Gene3D" id="3.40.50.300">
    <property type="entry name" value="P-loop containing nucleotide triphosphate hydrolases"/>
    <property type="match status" value="2"/>
</dbReference>
<feature type="region of interest" description="Disordered" evidence="8">
    <location>
        <begin position="1163"/>
        <end position="1182"/>
    </location>
</feature>
<feature type="compositionally biased region" description="Polar residues" evidence="8">
    <location>
        <begin position="1386"/>
        <end position="1396"/>
    </location>
</feature>
<dbReference type="InterPro" id="IPR027417">
    <property type="entry name" value="P-loop_NTPase"/>
</dbReference>
<proteinExistence type="inferred from homology"/>
<dbReference type="EMBL" id="CH963894">
    <property type="protein sequence ID" value="EDW77158.2"/>
    <property type="molecule type" value="Genomic_DNA"/>
</dbReference>
<reference evidence="11 12" key="1">
    <citation type="journal article" date="2007" name="Nature">
        <title>Evolution of genes and genomes on the Drosophila phylogeny.</title>
        <authorList>
            <consortium name="Drosophila 12 Genomes Consortium"/>
            <person name="Clark A.G."/>
            <person name="Eisen M.B."/>
            <person name="Smith D.R."/>
            <person name="Bergman C.M."/>
            <person name="Oliver B."/>
            <person name="Markow T.A."/>
            <person name="Kaufman T.C."/>
            <person name="Kellis M."/>
            <person name="Gelbart W."/>
            <person name="Iyer V.N."/>
            <person name="Pollard D.A."/>
            <person name="Sackton T.B."/>
            <person name="Larracuente A.M."/>
            <person name="Singh N.D."/>
            <person name="Abad J.P."/>
            <person name="Abt D.N."/>
            <person name="Adryan B."/>
            <person name="Aguade M."/>
            <person name="Akashi H."/>
            <person name="Anderson W.W."/>
            <person name="Aquadro C.F."/>
            <person name="Ardell D.H."/>
            <person name="Arguello R."/>
            <person name="Artieri C.G."/>
            <person name="Barbash D.A."/>
            <person name="Barker D."/>
            <person name="Barsanti P."/>
            <person name="Batterham P."/>
            <person name="Batzoglou S."/>
            <person name="Begun D."/>
            <person name="Bhutkar A."/>
            <person name="Blanco E."/>
            <person name="Bosak S.A."/>
            <person name="Bradley R.K."/>
            <person name="Brand A.D."/>
            <person name="Brent M.R."/>
            <person name="Brooks A.N."/>
            <person name="Brown R.H."/>
            <person name="Butlin R.K."/>
            <person name="Caggese C."/>
            <person name="Calvi B.R."/>
            <person name="Bernardo de Carvalho A."/>
            <person name="Caspi A."/>
            <person name="Castrezana S."/>
            <person name="Celniker S.E."/>
            <person name="Chang J.L."/>
            <person name="Chapple C."/>
            <person name="Chatterji S."/>
            <person name="Chinwalla A."/>
            <person name="Civetta A."/>
            <person name="Clifton S.W."/>
            <person name="Comeron J.M."/>
            <person name="Costello J.C."/>
            <person name="Coyne J.A."/>
            <person name="Daub J."/>
            <person name="David R.G."/>
            <person name="Delcher A.L."/>
            <person name="Delehaunty K."/>
            <person name="Do C.B."/>
            <person name="Ebling H."/>
            <person name="Edwards K."/>
            <person name="Eickbush T."/>
            <person name="Evans J.D."/>
            <person name="Filipski A."/>
            <person name="Findeiss S."/>
            <person name="Freyhult E."/>
            <person name="Fulton L."/>
            <person name="Fulton R."/>
            <person name="Garcia A.C."/>
            <person name="Gardiner A."/>
            <person name="Garfield D.A."/>
            <person name="Garvin B.E."/>
            <person name="Gibson G."/>
            <person name="Gilbert D."/>
            <person name="Gnerre S."/>
            <person name="Godfrey J."/>
            <person name="Good R."/>
            <person name="Gotea V."/>
            <person name="Gravely B."/>
            <person name="Greenberg A.J."/>
            <person name="Griffiths-Jones S."/>
            <person name="Gross S."/>
            <person name="Guigo R."/>
            <person name="Gustafson E.A."/>
            <person name="Haerty W."/>
            <person name="Hahn M.W."/>
            <person name="Halligan D.L."/>
            <person name="Halpern A.L."/>
            <person name="Halter G.M."/>
            <person name="Han M.V."/>
            <person name="Heger A."/>
            <person name="Hillier L."/>
            <person name="Hinrichs A.S."/>
            <person name="Holmes I."/>
            <person name="Hoskins R.A."/>
            <person name="Hubisz M.J."/>
            <person name="Hultmark D."/>
            <person name="Huntley M.A."/>
            <person name="Jaffe D.B."/>
            <person name="Jagadeeshan S."/>
            <person name="Jeck W.R."/>
            <person name="Johnson J."/>
            <person name="Jones C.D."/>
            <person name="Jordan W.C."/>
            <person name="Karpen G.H."/>
            <person name="Kataoka E."/>
            <person name="Keightley P.D."/>
            <person name="Kheradpour P."/>
            <person name="Kirkness E.F."/>
            <person name="Koerich L.B."/>
            <person name="Kristiansen K."/>
            <person name="Kudrna D."/>
            <person name="Kulathinal R.J."/>
            <person name="Kumar S."/>
            <person name="Kwok R."/>
            <person name="Lander E."/>
            <person name="Langley C.H."/>
            <person name="Lapoint R."/>
            <person name="Lazzaro B.P."/>
            <person name="Lee S.J."/>
            <person name="Levesque L."/>
            <person name="Li R."/>
            <person name="Lin C.F."/>
            <person name="Lin M.F."/>
            <person name="Lindblad-Toh K."/>
            <person name="Llopart A."/>
            <person name="Long M."/>
            <person name="Low L."/>
            <person name="Lozovsky E."/>
            <person name="Lu J."/>
            <person name="Luo M."/>
            <person name="Machado C.A."/>
            <person name="Makalowski W."/>
            <person name="Marzo M."/>
            <person name="Matsuda M."/>
            <person name="Matzkin L."/>
            <person name="McAllister B."/>
            <person name="McBride C.S."/>
            <person name="McKernan B."/>
            <person name="McKernan K."/>
            <person name="Mendez-Lago M."/>
            <person name="Minx P."/>
            <person name="Mollenhauer M.U."/>
            <person name="Montooth K."/>
            <person name="Mount S.M."/>
            <person name="Mu X."/>
            <person name="Myers E."/>
            <person name="Negre B."/>
            <person name="Newfeld S."/>
            <person name="Nielsen R."/>
            <person name="Noor M.A."/>
            <person name="O'Grady P."/>
            <person name="Pachter L."/>
            <person name="Papaceit M."/>
            <person name="Parisi M.J."/>
            <person name="Parisi M."/>
            <person name="Parts L."/>
            <person name="Pedersen J.S."/>
            <person name="Pesole G."/>
            <person name="Phillippy A.M."/>
            <person name="Ponting C.P."/>
            <person name="Pop M."/>
            <person name="Porcelli D."/>
            <person name="Powell J.R."/>
            <person name="Prohaska S."/>
            <person name="Pruitt K."/>
            <person name="Puig M."/>
            <person name="Quesneville H."/>
            <person name="Ram K.R."/>
            <person name="Rand D."/>
            <person name="Rasmussen M.D."/>
            <person name="Reed L.K."/>
            <person name="Reenan R."/>
            <person name="Reily A."/>
            <person name="Remington K.A."/>
            <person name="Rieger T.T."/>
            <person name="Ritchie M.G."/>
            <person name="Robin C."/>
            <person name="Rogers Y.H."/>
            <person name="Rohde C."/>
            <person name="Rozas J."/>
            <person name="Rubenfield M.J."/>
            <person name="Ruiz A."/>
            <person name="Russo S."/>
            <person name="Salzberg S.L."/>
            <person name="Sanchez-Gracia A."/>
            <person name="Saranga D.J."/>
            <person name="Sato H."/>
            <person name="Schaeffer S.W."/>
            <person name="Schatz M.C."/>
            <person name="Schlenke T."/>
            <person name="Schwartz R."/>
            <person name="Segarra C."/>
            <person name="Singh R.S."/>
            <person name="Sirot L."/>
            <person name="Sirota M."/>
            <person name="Sisneros N.B."/>
            <person name="Smith C.D."/>
            <person name="Smith T.F."/>
            <person name="Spieth J."/>
            <person name="Stage D.E."/>
            <person name="Stark A."/>
            <person name="Stephan W."/>
            <person name="Strausberg R.L."/>
            <person name="Strempel S."/>
            <person name="Sturgill D."/>
            <person name="Sutton G."/>
            <person name="Sutton G.G."/>
            <person name="Tao W."/>
            <person name="Teichmann S."/>
            <person name="Tobari Y.N."/>
            <person name="Tomimura Y."/>
            <person name="Tsolas J.M."/>
            <person name="Valente V.L."/>
            <person name="Venter E."/>
            <person name="Venter J.C."/>
            <person name="Vicario S."/>
            <person name="Vieira F.G."/>
            <person name="Vilella A.J."/>
            <person name="Villasante A."/>
            <person name="Walenz B."/>
            <person name="Wang J."/>
            <person name="Wasserman M."/>
            <person name="Watts T."/>
            <person name="Wilson D."/>
            <person name="Wilson R.K."/>
            <person name="Wing R.A."/>
            <person name="Wolfner M.F."/>
            <person name="Wong A."/>
            <person name="Wong G.K."/>
            <person name="Wu C.I."/>
            <person name="Wu G."/>
            <person name="Yamamoto D."/>
            <person name="Yang H.P."/>
            <person name="Yang S.P."/>
            <person name="Yorke J.A."/>
            <person name="Yoshida K."/>
            <person name="Zdobnov E."/>
            <person name="Zhang P."/>
            <person name="Zhang Y."/>
            <person name="Zimin A.V."/>
            <person name="Baldwin J."/>
            <person name="Abdouelleil A."/>
            <person name="Abdulkadir J."/>
            <person name="Abebe A."/>
            <person name="Abera B."/>
            <person name="Abreu J."/>
            <person name="Acer S.C."/>
            <person name="Aftuck L."/>
            <person name="Alexander A."/>
            <person name="An P."/>
            <person name="Anderson E."/>
            <person name="Anderson S."/>
            <person name="Arachi H."/>
            <person name="Azer M."/>
            <person name="Bachantsang P."/>
            <person name="Barry A."/>
            <person name="Bayul T."/>
            <person name="Berlin A."/>
            <person name="Bessette D."/>
            <person name="Bloom T."/>
            <person name="Blye J."/>
            <person name="Boguslavskiy L."/>
            <person name="Bonnet C."/>
            <person name="Boukhgalter B."/>
            <person name="Bourzgui I."/>
            <person name="Brown A."/>
            <person name="Cahill P."/>
            <person name="Channer S."/>
            <person name="Cheshatsang Y."/>
            <person name="Chuda L."/>
            <person name="Citroen M."/>
            <person name="Collymore A."/>
            <person name="Cooke P."/>
            <person name="Costello M."/>
            <person name="D'Aco K."/>
            <person name="Daza R."/>
            <person name="De Haan G."/>
            <person name="DeGray S."/>
            <person name="DeMaso C."/>
            <person name="Dhargay N."/>
            <person name="Dooley K."/>
            <person name="Dooley E."/>
            <person name="Doricent M."/>
            <person name="Dorje P."/>
            <person name="Dorjee K."/>
            <person name="Dupes A."/>
            <person name="Elong R."/>
            <person name="Falk J."/>
            <person name="Farina A."/>
            <person name="Faro S."/>
            <person name="Ferguson D."/>
            <person name="Fisher S."/>
            <person name="Foley C.D."/>
            <person name="Franke A."/>
            <person name="Friedrich D."/>
            <person name="Gadbois L."/>
            <person name="Gearin G."/>
            <person name="Gearin C.R."/>
            <person name="Giannoukos G."/>
            <person name="Goode T."/>
            <person name="Graham J."/>
            <person name="Grandbois E."/>
            <person name="Grewal S."/>
            <person name="Gyaltsen K."/>
            <person name="Hafez N."/>
            <person name="Hagos B."/>
            <person name="Hall J."/>
            <person name="Henson C."/>
            <person name="Hollinger A."/>
            <person name="Honan T."/>
            <person name="Huard M.D."/>
            <person name="Hughes L."/>
            <person name="Hurhula B."/>
            <person name="Husby M.E."/>
            <person name="Kamat A."/>
            <person name="Kanga B."/>
            <person name="Kashin S."/>
            <person name="Khazanovich D."/>
            <person name="Kisner P."/>
            <person name="Lance K."/>
            <person name="Lara M."/>
            <person name="Lee W."/>
            <person name="Lennon N."/>
            <person name="Letendre F."/>
            <person name="LeVine R."/>
            <person name="Lipovsky A."/>
            <person name="Liu X."/>
            <person name="Liu J."/>
            <person name="Liu S."/>
            <person name="Lokyitsang T."/>
            <person name="Lokyitsang Y."/>
            <person name="Lubonja R."/>
            <person name="Lui A."/>
            <person name="MacDonald P."/>
            <person name="Magnisalis V."/>
            <person name="Maru K."/>
            <person name="Matthews C."/>
            <person name="McCusker W."/>
            <person name="McDonough S."/>
            <person name="Mehta T."/>
            <person name="Meldrim J."/>
            <person name="Meneus L."/>
            <person name="Mihai O."/>
            <person name="Mihalev A."/>
            <person name="Mihova T."/>
            <person name="Mittelman R."/>
            <person name="Mlenga V."/>
            <person name="Montmayeur A."/>
            <person name="Mulrain L."/>
            <person name="Navidi A."/>
            <person name="Naylor J."/>
            <person name="Negash T."/>
            <person name="Nguyen T."/>
            <person name="Nguyen N."/>
            <person name="Nicol R."/>
            <person name="Norbu C."/>
            <person name="Norbu N."/>
            <person name="Novod N."/>
            <person name="O'Neill B."/>
            <person name="Osman S."/>
            <person name="Markiewicz E."/>
            <person name="Oyono O.L."/>
            <person name="Patti C."/>
            <person name="Phunkhang P."/>
            <person name="Pierre F."/>
            <person name="Priest M."/>
            <person name="Raghuraman S."/>
            <person name="Rege F."/>
            <person name="Reyes R."/>
            <person name="Rise C."/>
            <person name="Rogov P."/>
            <person name="Ross K."/>
            <person name="Ryan E."/>
            <person name="Settipalli S."/>
            <person name="Shea T."/>
            <person name="Sherpa N."/>
            <person name="Shi L."/>
            <person name="Shih D."/>
            <person name="Sparrow T."/>
            <person name="Spaulding J."/>
            <person name="Stalker J."/>
            <person name="Stange-Thomann N."/>
            <person name="Stavropoulos S."/>
            <person name="Stone C."/>
            <person name="Strader C."/>
            <person name="Tesfaye S."/>
            <person name="Thomson T."/>
            <person name="Thoulutsang Y."/>
            <person name="Thoulutsang D."/>
            <person name="Topham K."/>
            <person name="Topping I."/>
            <person name="Tsamla T."/>
            <person name="Vassiliev H."/>
            <person name="Vo A."/>
            <person name="Wangchuk T."/>
            <person name="Wangdi T."/>
            <person name="Weiand M."/>
            <person name="Wilkinson J."/>
            <person name="Wilson A."/>
            <person name="Yadav S."/>
            <person name="Young G."/>
            <person name="Yu Q."/>
            <person name="Zembek L."/>
            <person name="Zhong D."/>
            <person name="Zimmer A."/>
            <person name="Zwirko Z."/>
            <person name="Jaffe D.B."/>
            <person name="Alvarez P."/>
            <person name="Brockman W."/>
            <person name="Butler J."/>
            <person name="Chin C."/>
            <person name="Gnerre S."/>
            <person name="Grabherr M."/>
            <person name="Kleber M."/>
            <person name="Mauceli E."/>
            <person name="MacCallum I."/>
        </authorList>
    </citation>
    <scope>NUCLEOTIDE SEQUENCE [LARGE SCALE GENOMIC DNA]</scope>
    <source>
        <strain evidence="12">Tucson 14030-0811.24</strain>
    </source>
</reference>
<dbReference type="EC" id="3.-.-.-" evidence="11"/>
<sequence>MDWPEDDEELEAALQLQELVESSQQPTKEESRPETSGAGPSVSTECHGFDVSLGKSWIYPSNFPLRTYQQNIVQTALYKNTLVVLPTGLGKTFIAAVLMYNYYRWYPKGKIIFMAPTRPLVSQQIAACQKIMPFTDQDTVELTGRLPRVKRMELWRTKRVFFATPQVVHSDMLDQADQSHSFPFGSVKLLVVDEAHRAKGRYAYTQVTESLMAHNPQFRMLALSATPGRTMEDVAAVCRNLYISNLAVRWENSIDVQPYIHKRTIRTILVSLKDRIKEPRERLLQIIEPYLRQLIQAEVLKGARGNITKNNLLYDQKVFIERSSVQGQRHPDHNLIAGNFSMCISLYHSLELLERHGLRVFVNNFDVDADGRDKYVLTKDADLRNLVDELRKDLGPNPLDISTKAMTNGQVAAMPTALDFGHPKYEEVRKVLVNHFESHSDSRAIVFCEYRESVMLIQRLLLQHRPLLRPRCFVGQGGSNGGFYALAQKQQLAIMADFRAGTSNILVATSIGEEGIDVGEVEMIVCFDICSSNPTRFVQRIGRTGRKKNGEVVMLATEGREQQMLKDVLANREQTNRKMLNSSVVMRSLYELNPRMIPQQLHPKCEEQFMKPPDPEPKTVVSPPAAKKRNSVKSGDLRKFFKQTSSSTQEDMLIGQQPYQMSEASQCLIKEQITRRSIAVKNFLLDTQSASTPDSTPASVSAPISNSQEDISRLRKLTRFLQTSKPINTDLFNQLQDKQLPQSLKIFLLQNNPQFVQDICLKMQTQNELQLPPDRLNSRQQKTRKNYELLSTICQDDIERLLPTTQDCPVELTIKDLVNAADEENEREFEAACQEIFDGLPEQGLLTDNYELRQQLMDKLELRNLEETVKETSWFEDEDLEEEQSSKSIEQSSLCQSQWQEFDELVKPPHQSTPLRSQTKPVGLEAPNLSKVDRFTPLRTKTKAALGLEETDLSRVEASDLSVNLDRLNDLISGPNANPIKAETPQITPDDLELDLNDFLEPMPEEQDLMTEQKKEEPKLDLDLNDFLEPMAEERDLMTQHKQQETQLNFVKEEKLTQKPSTTFSQKENLLPIAQRSNSPDLFADESLSPCKPTLKKSLAAKLAAKSHKSITPPLPKSPDRRQMTNPNGQEKSPSIFDLYLQRTRGRGPRLPKPANMLHKLNSNLPAHREPDDSPIIQKRQSKRKIIISSDEDEEQPMAHTQVIPATQIPSTPPSPMSSRPRFKRRKPNSFILDEVDLSGSDHEDEDAEETIGAYLKNTVIVSSDEDDNHNDTNVHAMYLQAVRSPLQRPGAFKMPAQRVYQDESYIFSQPVDEPSQYMPCSFIVDEVDDATTNQSHDISECPLERAERILKEQRKQRRQKRRNDPDPPAPATVVRETTVKRRRIQTYNLDSSDEQ</sequence>
<evidence type="ECO:0000256" key="8">
    <source>
        <dbReference type="SAM" id="MobiDB-lite"/>
    </source>
</evidence>
<dbReference type="GO" id="GO:0005634">
    <property type="term" value="C:nucleus"/>
    <property type="evidence" value="ECO:0007669"/>
    <property type="project" value="UniProtKB-SubCell"/>
</dbReference>
<feature type="region of interest" description="Disordered" evidence="8">
    <location>
        <begin position="1099"/>
        <end position="1137"/>
    </location>
</feature>
<keyword evidence="4 11" id="KW-0378">Hydrolase</keyword>
<dbReference type="SMART" id="SM00487">
    <property type="entry name" value="DEXDc"/>
    <property type="match status" value="1"/>
</dbReference>
<dbReference type="InterPro" id="IPR011545">
    <property type="entry name" value="DEAD/DEAH_box_helicase_dom"/>
</dbReference>
<evidence type="ECO:0000256" key="5">
    <source>
        <dbReference type="ARBA" id="ARBA00022806"/>
    </source>
</evidence>
<keyword evidence="5" id="KW-0347">Helicase</keyword>
<name>B4MYG9_DROWI</name>
<evidence type="ECO:0000256" key="2">
    <source>
        <dbReference type="ARBA" id="ARBA00009889"/>
    </source>
</evidence>